<sequence>MENIKIKLKDVIQTVMIPESQEFIKELKEVLKKEEQIENDINALVDMKSFIIELQDIISAIDKNLLSDAEAEEIYNKINHMLEEHEDEH</sequence>
<organism evidence="2 3">
    <name type="scientific">Aliarcobacter cibarius</name>
    <dbReference type="NCBI Taxonomy" id="255507"/>
    <lineage>
        <taxon>Bacteria</taxon>
        <taxon>Pseudomonadati</taxon>
        <taxon>Campylobacterota</taxon>
        <taxon>Epsilonproteobacteria</taxon>
        <taxon>Campylobacterales</taxon>
        <taxon>Arcobacteraceae</taxon>
        <taxon>Aliarcobacter</taxon>
    </lineage>
</organism>
<feature type="coiled-coil region" evidence="1">
    <location>
        <begin position="20"/>
        <end position="88"/>
    </location>
</feature>
<dbReference type="RefSeq" id="WP_024774250.1">
    <property type="nucleotide sequence ID" value="NZ_CP054051.1"/>
</dbReference>
<keyword evidence="1" id="KW-0175">Coiled coil</keyword>
<dbReference type="EMBL" id="CP054051">
    <property type="protein sequence ID" value="QKJ26273.1"/>
    <property type="molecule type" value="Genomic_DNA"/>
</dbReference>
<evidence type="ECO:0008006" key="4">
    <source>
        <dbReference type="Google" id="ProtNLM"/>
    </source>
</evidence>
<dbReference type="Proteomes" id="UP000509513">
    <property type="component" value="Chromosome"/>
</dbReference>
<name>A0A7L5JM21_9BACT</name>
<dbReference type="OrthoDB" id="5346405at2"/>
<proteinExistence type="predicted"/>
<evidence type="ECO:0000256" key="1">
    <source>
        <dbReference type="SAM" id="Coils"/>
    </source>
</evidence>
<dbReference type="KEGG" id="acib:ACBT_0297"/>
<accession>A0A7L5JM21</accession>
<gene>
    <name evidence="2" type="ORF">ACBT_0297</name>
</gene>
<reference evidence="2 3" key="1">
    <citation type="submission" date="2020-05" db="EMBL/GenBank/DDBJ databases">
        <title>Complete genome sequencing of Campylobacter and Arcobacter type strains.</title>
        <authorList>
            <person name="Miller W.G."/>
            <person name="Yee E."/>
        </authorList>
    </citation>
    <scope>NUCLEOTIDE SEQUENCE [LARGE SCALE GENOMIC DNA]</scope>
    <source>
        <strain evidence="2 3">LMG 21996</strain>
    </source>
</reference>
<dbReference type="AlphaFoldDB" id="A0A7L5JM21"/>
<evidence type="ECO:0000313" key="3">
    <source>
        <dbReference type="Proteomes" id="UP000509513"/>
    </source>
</evidence>
<evidence type="ECO:0000313" key="2">
    <source>
        <dbReference type="EMBL" id="QKJ26273.1"/>
    </source>
</evidence>
<protein>
    <recommendedName>
        <fullName evidence="4">DNA repair protein Rad50</fullName>
    </recommendedName>
</protein>